<comment type="subcellular location">
    <subcellularLocation>
        <location evidence="1">Secreted</location>
    </subcellularLocation>
</comment>
<evidence type="ECO:0000256" key="1">
    <source>
        <dbReference type="ARBA" id="ARBA00004613"/>
    </source>
</evidence>
<dbReference type="SMART" id="SM00204">
    <property type="entry name" value="TGFB"/>
    <property type="match status" value="1"/>
</dbReference>
<keyword evidence="7" id="KW-0165">Cleavage on pair of basic residues</keyword>
<dbReference type="FunFam" id="2.10.90.10:FF:000012">
    <property type="entry name" value="Growth/differentiation factor 9 (Predicted)"/>
    <property type="match status" value="1"/>
</dbReference>
<organism evidence="15 16">
    <name type="scientific">Cyprinus carpio carpio</name>
    <dbReference type="NCBI Taxonomy" id="630221"/>
    <lineage>
        <taxon>Eukaryota</taxon>
        <taxon>Metazoa</taxon>
        <taxon>Chordata</taxon>
        <taxon>Craniata</taxon>
        <taxon>Vertebrata</taxon>
        <taxon>Euteleostomi</taxon>
        <taxon>Actinopterygii</taxon>
        <taxon>Neopterygii</taxon>
        <taxon>Teleostei</taxon>
        <taxon>Ostariophysi</taxon>
        <taxon>Cypriniformes</taxon>
        <taxon>Cyprinidae</taxon>
        <taxon>Cyprininae</taxon>
        <taxon>Cyprinus</taxon>
    </lineage>
</organism>
<evidence type="ECO:0000256" key="4">
    <source>
        <dbReference type="ARBA" id="ARBA00022514"/>
    </source>
</evidence>
<dbReference type="Pfam" id="PF00019">
    <property type="entry name" value="TGF_beta"/>
    <property type="match status" value="1"/>
</dbReference>
<dbReference type="Proteomes" id="UP001108240">
    <property type="component" value="Unplaced"/>
</dbReference>
<keyword evidence="16" id="KW-1185">Reference proteome</keyword>
<dbReference type="CDD" id="cd19403">
    <property type="entry name" value="TGF_beta_GDF9"/>
    <property type="match status" value="1"/>
</dbReference>
<name>A0A8C1B9H2_CYPCA</name>
<dbReference type="PANTHER" id="PTHR11848">
    <property type="entry name" value="TGF-BETA FAMILY"/>
    <property type="match status" value="1"/>
</dbReference>
<dbReference type="GO" id="GO:0005615">
    <property type="term" value="C:extracellular space"/>
    <property type="evidence" value="ECO:0007669"/>
    <property type="project" value="UniProtKB-KW"/>
</dbReference>
<evidence type="ECO:0000256" key="6">
    <source>
        <dbReference type="ARBA" id="ARBA00022553"/>
    </source>
</evidence>
<evidence type="ECO:0000313" key="16">
    <source>
        <dbReference type="Proteomes" id="UP001108240"/>
    </source>
</evidence>
<keyword evidence="10" id="KW-1015">Disulfide bond</keyword>
<accession>A0A8C1B9H2</accession>
<dbReference type="SUPFAM" id="SSF57501">
    <property type="entry name" value="Cystine-knot cytokines"/>
    <property type="match status" value="1"/>
</dbReference>
<evidence type="ECO:0000259" key="14">
    <source>
        <dbReference type="PROSITE" id="PS51362"/>
    </source>
</evidence>
<keyword evidence="9 13" id="KW-0339">Growth factor</keyword>
<protein>
    <recommendedName>
        <fullName evidence="3">Growth/differentiation factor 9</fullName>
    </recommendedName>
</protein>
<sequence length="489" mass="56534">MAPREHLNQSSPLCSLNGDVTKEHQYYPSLKTLFKYLKGFKLNSWTAEALNLKEMSRSLKRVKPKYINILWTPTSAFLPPPQKTARPDCAHLSVSFENESVEPDVSLHHGNILSSLLKALSEQNPWGDFTARAKPDSRYVRYMKRLYKLSSKPDRSHEASHLYNTARLITPREECLEQNRELYMQDISYSLTRVRSQEQLLKSVLLYSFDHNHVASFTSLCYLDVKEQKPSKDQMCSPHPGAQHSVPLLSFRVHTERRVRRRWVELDVTSFLHPLIQAHKKDIHLLINLTCVEDMIPRPGGWVHKSPVELTHRSPSLLLYLNDTSEVAFQRRASRGRMVDLTSNHWDGKSIWWDSVSRKRRGTLKSTSSPETSMPKLVPMYDFPTDDCDLHDFKVSFTQLKLDHWIIAPHRYNPRYCKGSCPRVVGYIYGSPVHTMVQNIIYEKLDSSVPRPSCVPSEYNPLSVLTIENDGSIAYKEYEEMIATKCTCR</sequence>
<keyword evidence="4" id="KW-0202">Cytokine</keyword>
<reference evidence="15" key="1">
    <citation type="submission" date="2025-08" db="UniProtKB">
        <authorList>
            <consortium name="Ensembl"/>
        </authorList>
    </citation>
    <scope>IDENTIFICATION</scope>
</reference>
<evidence type="ECO:0000256" key="3">
    <source>
        <dbReference type="ARBA" id="ARBA00017637"/>
    </source>
</evidence>
<reference evidence="15" key="2">
    <citation type="submission" date="2025-09" db="UniProtKB">
        <authorList>
            <consortium name="Ensembl"/>
        </authorList>
    </citation>
    <scope>IDENTIFICATION</scope>
</reference>
<dbReference type="GeneTree" id="ENSGT00940000159784"/>
<keyword evidence="11" id="KW-0325">Glycoprotein</keyword>
<comment type="similarity">
    <text evidence="2 13">Belongs to the TGF-beta family.</text>
</comment>
<evidence type="ECO:0000256" key="9">
    <source>
        <dbReference type="ARBA" id="ARBA00023030"/>
    </source>
</evidence>
<dbReference type="AlphaFoldDB" id="A0A8C1B9H2"/>
<evidence type="ECO:0000256" key="7">
    <source>
        <dbReference type="ARBA" id="ARBA00022685"/>
    </source>
</evidence>
<dbReference type="OMA" id="MRPESRY"/>
<keyword evidence="5" id="KW-0964">Secreted</keyword>
<comment type="subunit">
    <text evidence="12">Homodimer or heterodimer. But, in contrast to other members of this family, cannot be disulfide-linked.</text>
</comment>
<evidence type="ECO:0000256" key="12">
    <source>
        <dbReference type="ARBA" id="ARBA00046703"/>
    </source>
</evidence>
<keyword evidence="6" id="KW-0597">Phosphoprotein</keyword>
<dbReference type="InterPro" id="IPR029034">
    <property type="entry name" value="Cystine-knot_cytokine"/>
</dbReference>
<evidence type="ECO:0000256" key="10">
    <source>
        <dbReference type="ARBA" id="ARBA00023157"/>
    </source>
</evidence>
<dbReference type="PROSITE" id="PS51362">
    <property type="entry name" value="TGF_BETA_2"/>
    <property type="match status" value="1"/>
</dbReference>
<keyword evidence="8" id="KW-0732">Signal</keyword>
<evidence type="ECO:0000256" key="8">
    <source>
        <dbReference type="ARBA" id="ARBA00022729"/>
    </source>
</evidence>
<dbReference type="Ensembl" id="ENSCCRT00000032431.2">
    <property type="protein sequence ID" value="ENSCCRP00000029883.2"/>
    <property type="gene ID" value="ENSCCRG00000016143.2"/>
</dbReference>
<evidence type="ECO:0000313" key="15">
    <source>
        <dbReference type="Ensembl" id="ENSCCRP00000029883.2"/>
    </source>
</evidence>
<evidence type="ECO:0000256" key="13">
    <source>
        <dbReference type="RuleBase" id="RU000354"/>
    </source>
</evidence>
<dbReference type="InterPro" id="IPR015617">
    <property type="entry name" value="Growth_differentiation_fac-9_C"/>
</dbReference>
<dbReference type="InterPro" id="IPR017948">
    <property type="entry name" value="TGFb_CS"/>
</dbReference>
<dbReference type="InterPro" id="IPR001839">
    <property type="entry name" value="TGF-b_C"/>
</dbReference>
<feature type="domain" description="TGF-beta family profile" evidence="14">
    <location>
        <begin position="358"/>
        <end position="489"/>
    </location>
</feature>
<dbReference type="PANTHER" id="PTHR11848:SF19">
    <property type="entry name" value="GROWTH_DIFFERENTIATION FACTOR 9"/>
    <property type="match status" value="1"/>
</dbReference>
<proteinExistence type="inferred from homology"/>
<dbReference type="PROSITE" id="PS00250">
    <property type="entry name" value="TGF_BETA_1"/>
    <property type="match status" value="1"/>
</dbReference>
<dbReference type="Gene3D" id="2.10.90.10">
    <property type="entry name" value="Cystine-knot cytokines"/>
    <property type="match status" value="1"/>
</dbReference>
<dbReference type="GO" id="GO:0005125">
    <property type="term" value="F:cytokine activity"/>
    <property type="evidence" value="ECO:0007669"/>
    <property type="project" value="UniProtKB-KW"/>
</dbReference>
<evidence type="ECO:0000256" key="2">
    <source>
        <dbReference type="ARBA" id="ARBA00006656"/>
    </source>
</evidence>
<dbReference type="InterPro" id="IPR015615">
    <property type="entry name" value="TGF-beta-rel"/>
</dbReference>
<evidence type="ECO:0000256" key="11">
    <source>
        <dbReference type="ARBA" id="ARBA00023180"/>
    </source>
</evidence>
<dbReference type="GO" id="GO:0008083">
    <property type="term" value="F:growth factor activity"/>
    <property type="evidence" value="ECO:0007669"/>
    <property type="project" value="UniProtKB-KW"/>
</dbReference>
<evidence type="ECO:0000256" key="5">
    <source>
        <dbReference type="ARBA" id="ARBA00022525"/>
    </source>
</evidence>